<proteinExistence type="predicted"/>
<dbReference type="Gene3D" id="2.40.50.40">
    <property type="match status" value="1"/>
</dbReference>
<feature type="compositionally biased region" description="Low complexity" evidence="1">
    <location>
        <begin position="91"/>
        <end position="100"/>
    </location>
</feature>
<evidence type="ECO:0000313" key="4">
    <source>
        <dbReference type="EMBL" id="CAI2166823.1"/>
    </source>
</evidence>
<protein>
    <submittedName>
        <fullName evidence="4">9530_t:CDS:1</fullName>
    </submittedName>
</protein>
<feature type="domain" description="Chromo" evidence="3">
    <location>
        <begin position="38"/>
        <end position="95"/>
    </location>
</feature>
<dbReference type="CDD" id="cd00024">
    <property type="entry name" value="CD_CSD"/>
    <property type="match status" value="1"/>
</dbReference>
<gene>
    <name evidence="4" type="ORF">FWILDA_LOCUS2764</name>
</gene>
<dbReference type="SUPFAM" id="SSF54160">
    <property type="entry name" value="Chromo domain-like"/>
    <property type="match status" value="1"/>
</dbReference>
<keyword evidence="2" id="KW-0472">Membrane</keyword>
<dbReference type="InterPro" id="IPR000953">
    <property type="entry name" value="Chromo/chromo_shadow_dom"/>
</dbReference>
<keyword evidence="5" id="KW-1185">Reference proteome</keyword>
<evidence type="ECO:0000313" key="5">
    <source>
        <dbReference type="Proteomes" id="UP001153678"/>
    </source>
</evidence>
<feature type="compositionally biased region" description="Basic and acidic residues" evidence="1">
    <location>
        <begin position="144"/>
        <end position="154"/>
    </location>
</feature>
<dbReference type="OrthoDB" id="2412606at2759"/>
<feature type="compositionally biased region" description="Basic and acidic residues" evidence="1">
    <location>
        <begin position="101"/>
        <end position="114"/>
    </location>
</feature>
<comment type="caution">
    <text evidence="4">The sequence shown here is derived from an EMBL/GenBank/DDBJ whole genome shotgun (WGS) entry which is preliminary data.</text>
</comment>
<evidence type="ECO:0000259" key="3">
    <source>
        <dbReference type="PROSITE" id="PS50013"/>
    </source>
</evidence>
<dbReference type="InterPro" id="IPR016197">
    <property type="entry name" value="Chromo-like_dom_sf"/>
</dbReference>
<reference evidence="4" key="1">
    <citation type="submission" date="2022-08" db="EMBL/GenBank/DDBJ databases">
        <authorList>
            <person name="Kallberg Y."/>
            <person name="Tangrot J."/>
            <person name="Rosling A."/>
        </authorList>
    </citation>
    <scope>NUCLEOTIDE SEQUENCE</scope>
    <source>
        <strain evidence="4">Wild A</strain>
    </source>
</reference>
<evidence type="ECO:0000256" key="2">
    <source>
        <dbReference type="SAM" id="Phobius"/>
    </source>
</evidence>
<accession>A0A9W4WJS0</accession>
<dbReference type="Proteomes" id="UP001153678">
    <property type="component" value="Unassembled WGS sequence"/>
</dbReference>
<dbReference type="PROSITE" id="PS50013">
    <property type="entry name" value="CHROMO_2"/>
    <property type="match status" value="1"/>
</dbReference>
<dbReference type="AlphaFoldDB" id="A0A9W4WJS0"/>
<organism evidence="4 5">
    <name type="scientific">Funneliformis geosporum</name>
    <dbReference type="NCBI Taxonomy" id="1117311"/>
    <lineage>
        <taxon>Eukaryota</taxon>
        <taxon>Fungi</taxon>
        <taxon>Fungi incertae sedis</taxon>
        <taxon>Mucoromycota</taxon>
        <taxon>Glomeromycotina</taxon>
        <taxon>Glomeromycetes</taxon>
        <taxon>Glomerales</taxon>
        <taxon>Glomeraceae</taxon>
        <taxon>Funneliformis</taxon>
    </lineage>
</organism>
<keyword evidence="2" id="KW-1133">Transmembrane helix</keyword>
<evidence type="ECO:0000256" key="1">
    <source>
        <dbReference type="SAM" id="MobiDB-lite"/>
    </source>
</evidence>
<name>A0A9W4WJS0_9GLOM</name>
<dbReference type="EMBL" id="CAMKVN010000337">
    <property type="protein sequence ID" value="CAI2166823.1"/>
    <property type="molecule type" value="Genomic_DNA"/>
</dbReference>
<dbReference type="SMART" id="SM00298">
    <property type="entry name" value="CHROMO"/>
    <property type="match status" value="1"/>
</dbReference>
<feature type="region of interest" description="Disordered" evidence="1">
    <location>
        <begin position="91"/>
        <end position="117"/>
    </location>
</feature>
<feature type="region of interest" description="Disordered" evidence="1">
    <location>
        <begin position="134"/>
        <end position="164"/>
    </location>
</feature>
<keyword evidence="2" id="KW-0812">Transmembrane</keyword>
<sequence length="819" mass="95098">MVKVKKKQGKSIKKPKIINHLQRTYLPRAAEDPNRKHKIADKVIDHKSEELNIWYLIRFKDISKPQWLPETSISGCNQLIQEYWKRESSINQDDTNTHNNQDTEFHYRSNKSKDSSLQSSSQFRYEFDVLSRNSATSSNTMKSKRIDKSQDKVAKKPTINKSTSNPVRYEKIRREKPIISKTFENRNVIESYPNIATSKANKVTELILTKGQNKIMNKSMRSEDAVQQQLTSDIERTQSKCKDALRLTLDEFFSEIRTEMGMPPKSHTLPSMQLHSADNNGGSPIKYIKWTGNIIKGSLVLFVASVNVTPFPGRCNNISTLKKIADENVPKLCIQHSLPLSYALNLIKDKDYSKCPMFEIKPLQISKSRRNILVERTIMMRSKIAGVIWIEEYKSAWIIFPYHEKICSILSLPDKKELRLFAVSIFIPSIYDSITLNSITLNNEISKCTILPYEKFSVKEIIKIKIFLHQTEYYSDLREICRGRIHFTYFGNKEFSEVQELLLAMKILGAIHEENYNENISLVLVHVFFLRQLLFMRNFMDFKRLPNCRFLLFGVDLKGSPEPICFKEHLPNGGMISATTFTFLQEEQVSNRIINVIDHQDNPWDYLLYMNVMDNLADIGQNQNNQCALQAWYEAMTAIGMKKARYIRREEMFMPEKVPEEPPPMISSLARTMLRIHTMYASERRHFILIRHPKEEEFSNVSIPGVWKMSLQEFEQNFGTTMLLFSTSKPFRTYNNIGLFKRCSNTILYDSCRPFPSSEYNDCEENFFCEEWGLAGVTMILAAIVGGLTWLNFIMILLGGRLRREKAWKNSSGLLLLQG</sequence>
<feature type="transmembrane region" description="Helical" evidence="2">
    <location>
        <begin position="772"/>
        <end position="799"/>
    </location>
</feature>